<feature type="region of interest" description="Disordered" evidence="1">
    <location>
        <begin position="260"/>
        <end position="302"/>
    </location>
</feature>
<proteinExistence type="predicted"/>
<dbReference type="AlphaFoldDB" id="A0A8J4DBC7"/>
<feature type="compositionally biased region" description="Gly residues" evidence="1">
    <location>
        <begin position="847"/>
        <end position="859"/>
    </location>
</feature>
<organism evidence="2 3">
    <name type="scientific">Volvox reticuliferus</name>
    <dbReference type="NCBI Taxonomy" id="1737510"/>
    <lineage>
        <taxon>Eukaryota</taxon>
        <taxon>Viridiplantae</taxon>
        <taxon>Chlorophyta</taxon>
        <taxon>core chlorophytes</taxon>
        <taxon>Chlorophyceae</taxon>
        <taxon>CS clade</taxon>
        <taxon>Chlamydomonadales</taxon>
        <taxon>Volvocaceae</taxon>
        <taxon>Volvox</taxon>
    </lineage>
</organism>
<feature type="region of interest" description="Disordered" evidence="1">
    <location>
        <begin position="485"/>
        <end position="591"/>
    </location>
</feature>
<feature type="compositionally biased region" description="Pro residues" evidence="1">
    <location>
        <begin position="498"/>
        <end position="516"/>
    </location>
</feature>
<feature type="compositionally biased region" description="Low complexity" evidence="1">
    <location>
        <begin position="939"/>
        <end position="975"/>
    </location>
</feature>
<feature type="compositionally biased region" description="Low complexity" evidence="1">
    <location>
        <begin position="574"/>
        <end position="590"/>
    </location>
</feature>
<feature type="region of interest" description="Disordered" evidence="1">
    <location>
        <begin position="616"/>
        <end position="1123"/>
    </location>
</feature>
<feature type="region of interest" description="Disordered" evidence="1">
    <location>
        <begin position="314"/>
        <end position="400"/>
    </location>
</feature>
<feature type="region of interest" description="Disordered" evidence="1">
    <location>
        <begin position="427"/>
        <end position="457"/>
    </location>
</feature>
<feature type="compositionally biased region" description="Low complexity" evidence="1">
    <location>
        <begin position="616"/>
        <end position="639"/>
    </location>
</feature>
<feature type="compositionally biased region" description="Basic and acidic residues" evidence="1">
    <location>
        <begin position="691"/>
        <end position="701"/>
    </location>
</feature>
<comment type="caution">
    <text evidence="2">The sequence shown here is derived from an EMBL/GenBank/DDBJ whole genome shotgun (WGS) entry which is preliminary data.</text>
</comment>
<name>A0A8J4DBC7_9CHLO</name>
<feature type="region of interest" description="Disordered" evidence="1">
    <location>
        <begin position="1143"/>
        <end position="1162"/>
    </location>
</feature>
<protein>
    <submittedName>
        <fullName evidence="2">Uncharacterized protein</fullName>
    </submittedName>
</protein>
<feature type="compositionally biased region" description="Low complexity" evidence="1">
    <location>
        <begin position="279"/>
        <end position="291"/>
    </location>
</feature>
<feature type="compositionally biased region" description="Basic and acidic residues" evidence="1">
    <location>
        <begin position="672"/>
        <end position="681"/>
    </location>
</feature>
<feature type="compositionally biased region" description="Acidic residues" evidence="1">
    <location>
        <begin position="919"/>
        <end position="929"/>
    </location>
</feature>
<feature type="compositionally biased region" description="Polar residues" evidence="1">
    <location>
        <begin position="704"/>
        <end position="714"/>
    </location>
</feature>
<feature type="compositionally biased region" description="Polar residues" evidence="1">
    <location>
        <begin position="982"/>
        <end position="994"/>
    </location>
</feature>
<sequence>MLHSTQKAPDCLGQQAHLPSICINRGFALKIHLDRKQCVPRTAEHRLESLLAATAVAVLVEASLPSKLSYLGLAPKLAYGAEVETTLVSVNLPKGEVSLAALEYVPAPALFLEPEFPDAPTAGDRGSRGDDNGGFFNLLPKTQAATGAMVALEQMQIPQPSMVVAMVPEESWRPGTPGRELEPPARSPTDASRGSGQGSLPRVGEGFQEATHRPLAAFPSAGGGSSLPSWVMESASLIVAGGLAGVAGVYFLASRGNRTADADTSAGARRTSGPASPDAAGIPTAARPAATSDVPVEAPVQRGSYGAFDGNVEYSYDGPLPRPGTASRRWGPTQRPPSPPGPAPAAAGASRVPRAGPGPAQNGGRGLWSAAPSPGVSAGPNSSPPPYADDAAEYSDAYPPPGPYYGPPPPWWREAYSEYDWYGVPYGPPPPYRGPARGEPPADVDETAPGQASGPQDTYYYYYGAPGGYWGWDAARRRVSRPPYDVYDSQYAGYDPAAAPPLPPGPLPPPPPPPPQSRGFAGGRASPGLGRNPWAASEQADMEQESSGPLGPKVVAAAGVPSPSPTGSHSGIPAYAAQASEAQQAHLAQASEKEFSDLANVDAALAQLQAQIDQLQGGGAATSAAAAAAASGVPTATTPDEQERGGPMQGQRRPTTMGWRQQLQQEVEEQQSEGRRVEGRGPEATWLGSSERLEEGRHQMEEPYTSSLSVSPSADQEYERLLQMWREVHPEEGNSRPEPYSESKKNDTAVRGGSRGESNSGDKRLQQQQVDWSLDGQDPEPTAAADGALPQSPHEANSGAKNAGSSWNGVAAEPTSMATAIAASQKPGGTESGSGPVGWFTRMFWGIAGGDRSGGGGSHGPIAQQAEQQDGEKEEKAWQRPQSNTELAQEVLSRHEEHHRRQQDTIFSDSKQAHAQQQDQDEDKDEQEDQERRRPAAEVGATEQAHAGAALAAAVEAALHGQLSEQQKQPQQQQDQPKEDQSTTAPVSATTTDMTAVPDRSILAAAAQTPQFQRTAIPPGPSTTVVPLPPLAAAAPLPKKESIQQLKATSAAAADRAAETLARIRAMRAAAQAAGTRSGSGGRSYSGTNGSGNGSLAGKGTASRNGKGSSTEDRTGVAAAQVGEGAARGATLAADGVGGIQIAQSDVKTGPVGAPRGLAEVQ</sequence>
<feature type="compositionally biased region" description="Polar residues" evidence="1">
    <location>
        <begin position="904"/>
        <end position="915"/>
    </location>
</feature>
<feature type="compositionally biased region" description="Low complexity" evidence="1">
    <location>
        <begin position="344"/>
        <end position="360"/>
    </location>
</feature>
<feature type="compositionally biased region" description="Polar residues" evidence="1">
    <location>
        <begin position="799"/>
        <end position="808"/>
    </location>
</feature>
<feature type="compositionally biased region" description="Basic and acidic residues" evidence="1">
    <location>
        <begin position="726"/>
        <end position="748"/>
    </location>
</feature>
<accession>A0A8J4DBC7</accession>
<dbReference type="Proteomes" id="UP000722791">
    <property type="component" value="Unassembled WGS sequence"/>
</dbReference>
<feature type="region of interest" description="Disordered" evidence="1">
    <location>
        <begin position="171"/>
        <end position="204"/>
    </location>
</feature>
<evidence type="ECO:0000256" key="1">
    <source>
        <dbReference type="SAM" id="MobiDB-lite"/>
    </source>
</evidence>
<feature type="compositionally biased region" description="Gly residues" evidence="1">
    <location>
        <begin position="1078"/>
        <end position="1097"/>
    </location>
</feature>
<gene>
    <name evidence="2" type="ORF">Vretimale_4476</name>
</gene>
<evidence type="ECO:0000313" key="2">
    <source>
        <dbReference type="EMBL" id="GIL99249.1"/>
    </source>
</evidence>
<dbReference type="EMBL" id="BNCQ01000006">
    <property type="protein sequence ID" value="GIL99249.1"/>
    <property type="molecule type" value="Genomic_DNA"/>
</dbReference>
<feature type="compositionally biased region" description="Low complexity" evidence="1">
    <location>
        <begin position="1048"/>
        <end position="1077"/>
    </location>
</feature>
<feature type="compositionally biased region" description="Pro residues" evidence="1">
    <location>
        <begin position="334"/>
        <end position="343"/>
    </location>
</feature>
<reference evidence="2" key="1">
    <citation type="journal article" date="2021" name="Proc. Natl. Acad. Sci. U.S.A.">
        <title>Three genomes in the algal genus Volvox reveal the fate of a haploid sex-determining region after a transition to homothallism.</title>
        <authorList>
            <person name="Yamamoto K."/>
            <person name="Hamaji T."/>
            <person name="Kawai-Toyooka H."/>
            <person name="Matsuzaki R."/>
            <person name="Takahashi F."/>
            <person name="Nishimura Y."/>
            <person name="Kawachi M."/>
            <person name="Noguchi H."/>
            <person name="Minakuchi Y."/>
            <person name="Umen J.G."/>
            <person name="Toyoda A."/>
            <person name="Nozaki H."/>
        </authorList>
    </citation>
    <scope>NUCLEOTIDE SEQUENCE</scope>
    <source>
        <strain evidence="2">NIES-3785</strain>
    </source>
</reference>
<evidence type="ECO:0000313" key="3">
    <source>
        <dbReference type="Proteomes" id="UP000722791"/>
    </source>
</evidence>